<dbReference type="OMA" id="HAREFRY"/>
<dbReference type="Gramene" id="ESQ30402">
    <property type="protein sequence ID" value="ESQ30402"/>
    <property type="gene ID" value="EUTSA_v10012281mg"/>
</dbReference>
<accession>V4KKF1</accession>
<evidence type="ECO:0000313" key="3">
    <source>
        <dbReference type="Proteomes" id="UP000030689"/>
    </source>
</evidence>
<dbReference type="EMBL" id="KI517809">
    <property type="protein sequence ID" value="ESQ30402.1"/>
    <property type="molecule type" value="Genomic_DNA"/>
</dbReference>
<dbReference type="InterPro" id="IPR013187">
    <property type="entry name" value="F-box-assoc_dom_typ3"/>
</dbReference>
<evidence type="ECO:0000313" key="2">
    <source>
        <dbReference type="EMBL" id="ESQ30402.1"/>
    </source>
</evidence>
<feature type="domain" description="F-box associated beta-propeller type 3" evidence="1">
    <location>
        <begin position="1"/>
        <end position="115"/>
    </location>
</feature>
<protein>
    <recommendedName>
        <fullName evidence="1">F-box associated beta-propeller type 3 domain-containing protein</fullName>
    </recommendedName>
</protein>
<dbReference type="Pfam" id="PF08268">
    <property type="entry name" value="FBA_3"/>
    <property type="match status" value="1"/>
</dbReference>
<gene>
    <name evidence="2" type="ORF">EUTSA_v10012281mg</name>
</gene>
<dbReference type="KEGG" id="eus:EUTSA_v10012281mg"/>
<dbReference type="Proteomes" id="UP000030689">
    <property type="component" value="Unassembled WGS sequence"/>
</dbReference>
<evidence type="ECO:0000259" key="1">
    <source>
        <dbReference type="Pfam" id="PF08268"/>
    </source>
</evidence>
<reference evidence="2 3" key="1">
    <citation type="journal article" date="2013" name="Front. Plant Sci.">
        <title>The Reference Genome of the Halophytic Plant Eutrema salsugineum.</title>
        <authorList>
            <person name="Yang R."/>
            <person name="Jarvis D.E."/>
            <person name="Chen H."/>
            <person name="Beilstein M.A."/>
            <person name="Grimwood J."/>
            <person name="Jenkins J."/>
            <person name="Shu S."/>
            <person name="Prochnik S."/>
            <person name="Xin M."/>
            <person name="Ma C."/>
            <person name="Schmutz J."/>
            <person name="Wing R.A."/>
            <person name="Mitchell-Olds T."/>
            <person name="Schumaker K.S."/>
            <person name="Wang X."/>
        </authorList>
    </citation>
    <scope>NUCLEOTIDE SEQUENCE [LARGE SCALE GENOMIC DNA]</scope>
</reference>
<organism evidence="2 3">
    <name type="scientific">Eutrema salsugineum</name>
    <name type="common">Saltwater cress</name>
    <name type="synonym">Sisymbrium salsugineum</name>
    <dbReference type="NCBI Taxonomy" id="72664"/>
    <lineage>
        <taxon>Eukaryota</taxon>
        <taxon>Viridiplantae</taxon>
        <taxon>Streptophyta</taxon>
        <taxon>Embryophyta</taxon>
        <taxon>Tracheophyta</taxon>
        <taxon>Spermatophyta</taxon>
        <taxon>Magnoliopsida</taxon>
        <taxon>eudicotyledons</taxon>
        <taxon>Gunneridae</taxon>
        <taxon>Pentapetalae</taxon>
        <taxon>rosids</taxon>
        <taxon>malvids</taxon>
        <taxon>Brassicales</taxon>
        <taxon>Brassicaceae</taxon>
        <taxon>Eutremeae</taxon>
        <taxon>Eutrema</taxon>
    </lineage>
</organism>
<proteinExistence type="predicted"/>
<sequence>MLIPYEGRLAYVLINQHNVDGGIILWILEDAEIHDYDWTFKHFLAPFQHYDPSLKAHFHFNGNTHAREFRYVPLGFYKYFYILFNDPEKNSFRKVEFKGVGDGRIYPLHTFQNHIETLKSL</sequence>
<name>V4KKF1_EUTSA</name>
<keyword evidence="3" id="KW-1185">Reference proteome</keyword>
<dbReference type="AlphaFoldDB" id="V4KKF1"/>